<accession>J6Z1B6</accession>
<dbReference type="Proteomes" id="UP000006403">
    <property type="component" value="Unassembled WGS sequence"/>
</dbReference>
<sequence>MPIRKEKKIKVVPTTTGRREGGDNHLFYSYDDSSARFVFEFKNPDDTALDLLNATPQALLILHEESGDKKVVMEELGTISVIDGLVSFVIPDNVLGFRGKCDLYIALAFADGSSSDEVHVAFTIEESPFNKTYEEAADYYIKSFDVLLKEVELAKTNAINEINEQLPQVQSRLENVENGLRVAEGELEELLDGMNLQMMYSNSIDFGGYDYSGRANLAPNLDFSKFSGNGITMTKPLACFKDHETYLELDSSDPSAVNTSRNIFVPNCSALLPNNTYIMTVPIMINADFDDFRTAFALKASDGTALGTVNPPRENVGTWQNVTKVFTVPNNLKFDNSYLQLWQPKEGNGKLYIGYDIKIEKVNSTSDTATPYQPNLLDAPYYLSKVALGENIANKGTTFPIKSSGFNIYVGDTKEDLMIGQTYTITLKGTKPASQTFAAFNRWDVKFGDLKPVEGLADVWSLTFTPTKLVPDFPKNFRIYQSPEATAGACQIDWLKIEKGDTRTPNIEQYKYRGIGMRDSNNPKDYVWDLAPEYVEDNLVTDVKISEITGKANNYTDNSIAAVNTNLVNTADDLAKQINSNKTAAESYADTKKTEAVNDSKKYTDEAITNITPNRTSLRIESGFSDGFTGWVTFERIGDIVIVSYALSPSTNTGTWKTPLPIASIPEEFRFNSNAYSTGSIATSNISNDVCQVGMNAYGLQFASWNRTTGIAQFAGQVTGAVKSREK</sequence>
<dbReference type="RefSeq" id="WP_002372648.1">
    <property type="nucleotide sequence ID" value="NZ_JH813136.1"/>
</dbReference>
<keyword evidence="1" id="KW-0175">Coiled coil</keyword>
<organism evidence="2 3">
    <name type="scientific">Enterococcus faecium 505</name>
    <dbReference type="NCBI Taxonomy" id="1134806"/>
    <lineage>
        <taxon>Bacteria</taxon>
        <taxon>Bacillati</taxon>
        <taxon>Bacillota</taxon>
        <taxon>Bacilli</taxon>
        <taxon>Lactobacillales</taxon>
        <taxon>Enterococcaceae</taxon>
        <taxon>Enterococcus</taxon>
    </lineage>
</organism>
<dbReference type="PATRIC" id="fig|1134806.3.peg.421"/>
<comment type="caution">
    <text evidence="2">The sequence shown here is derived from an EMBL/GenBank/DDBJ whole genome shotgun (WGS) entry which is preliminary data.</text>
</comment>
<reference evidence="2 3" key="1">
    <citation type="submission" date="2012-04" db="EMBL/GenBank/DDBJ databases">
        <authorList>
            <person name="Weinstock G."/>
            <person name="Sodergren E."/>
            <person name="Lobos E.A."/>
            <person name="Fulton L."/>
            <person name="Fulton R."/>
            <person name="Courtney L."/>
            <person name="Fronick C."/>
            <person name="O'Laughlin M."/>
            <person name="Godfrey J."/>
            <person name="Wilson R.M."/>
            <person name="Miner T."/>
            <person name="Farmer C."/>
            <person name="Delehaunty K."/>
            <person name="Cordes M."/>
            <person name="Minx P."/>
            <person name="Tomlinson C."/>
            <person name="Chen J."/>
            <person name="Wollam A."/>
            <person name="Pepin K.H."/>
            <person name="Bhonagiri V."/>
            <person name="Zhang X."/>
            <person name="Suruliraj S."/>
            <person name="Warren W."/>
            <person name="Mitreva M."/>
            <person name="Mardis E.R."/>
            <person name="Wilson R.K."/>
        </authorList>
    </citation>
    <scope>NUCLEOTIDE SEQUENCE [LARGE SCALE GENOMIC DNA]</scope>
    <source>
        <strain evidence="2 3">505</strain>
    </source>
</reference>
<evidence type="ECO:0000256" key="1">
    <source>
        <dbReference type="SAM" id="Coils"/>
    </source>
</evidence>
<protein>
    <submittedName>
        <fullName evidence="2">Uncharacterized protein</fullName>
    </submittedName>
</protein>
<evidence type="ECO:0000313" key="3">
    <source>
        <dbReference type="Proteomes" id="UP000006403"/>
    </source>
</evidence>
<dbReference type="EMBL" id="AMBL01000014">
    <property type="protein sequence ID" value="EJY47094.1"/>
    <property type="molecule type" value="Genomic_DNA"/>
</dbReference>
<gene>
    <name evidence="2" type="ORF">HMPREF1348_00443</name>
</gene>
<name>J6Z1B6_ENTFC</name>
<proteinExistence type="predicted"/>
<feature type="coiled-coil region" evidence="1">
    <location>
        <begin position="159"/>
        <end position="193"/>
    </location>
</feature>
<dbReference type="HOGENOM" id="CLU_021895_1_0_9"/>
<evidence type="ECO:0000313" key="2">
    <source>
        <dbReference type="EMBL" id="EJY47094.1"/>
    </source>
</evidence>
<dbReference type="AlphaFoldDB" id="J6Z1B6"/>